<dbReference type="AlphaFoldDB" id="A0A421B757"/>
<name>A0A421B757_9PSEU</name>
<dbReference type="EMBL" id="RCDD01000001">
    <property type="protein sequence ID" value="RLK60336.1"/>
    <property type="molecule type" value="Genomic_DNA"/>
</dbReference>
<comment type="caution">
    <text evidence="2">The sequence shown here is derived from an EMBL/GenBank/DDBJ whole genome shotgun (WGS) entry which is preliminary data.</text>
</comment>
<proteinExistence type="predicted"/>
<dbReference type="OrthoDB" id="3030at2"/>
<evidence type="ECO:0000313" key="2">
    <source>
        <dbReference type="EMBL" id="RLK60336.1"/>
    </source>
</evidence>
<organism evidence="2 3">
    <name type="scientific">Actinokineospora cianjurensis</name>
    <dbReference type="NCBI Taxonomy" id="585224"/>
    <lineage>
        <taxon>Bacteria</taxon>
        <taxon>Bacillati</taxon>
        <taxon>Actinomycetota</taxon>
        <taxon>Actinomycetes</taxon>
        <taxon>Pseudonocardiales</taxon>
        <taxon>Pseudonocardiaceae</taxon>
        <taxon>Actinokineospora</taxon>
    </lineage>
</organism>
<sequence length="343" mass="37716">MIKGLDLARRFYQEAVAPTLDVPHSAGRLGSGSEVLGFDTAISADHEWGPRCQILVADPAEAERIQDDLSHTLPKTFLGYPTHFDANPLGSMAVTDGPVNHRIDVAETGTWAVRALGFNPLDGVTTFDWLSTPTQAFAEITAGAVFHDGLDVLHPLRAAIAWYPDDVWRYVLACQWQRLAQEEAFVGRAGEVGDELGSAVVAARQVRELMRLCLLLAKRYPPYSKWLGSAFAQLPHPTLQVTLRGVLAAQDYRSRGELLADAYEAVGALQNATGLTDSVDPTRRDYYERPYPVIRADRFVDALRDSLDAELRNLPLTGAVDQWVDSTDFLMSAALRRAATRLG</sequence>
<reference evidence="2 3" key="1">
    <citation type="submission" date="2018-10" db="EMBL/GenBank/DDBJ databases">
        <title>Genomic Encyclopedia of Archaeal and Bacterial Type Strains, Phase II (KMG-II): from individual species to whole genera.</title>
        <authorList>
            <person name="Goeker M."/>
        </authorList>
    </citation>
    <scope>NUCLEOTIDE SEQUENCE [LARGE SCALE GENOMIC DNA]</scope>
    <source>
        <strain evidence="2 3">DSM 45657</strain>
    </source>
</reference>
<evidence type="ECO:0000259" key="1">
    <source>
        <dbReference type="Pfam" id="PF13228"/>
    </source>
</evidence>
<keyword evidence="3" id="KW-1185">Reference proteome</keyword>
<dbReference type="RefSeq" id="WP_121389234.1">
    <property type="nucleotide sequence ID" value="NZ_RCDD01000001.1"/>
</dbReference>
<accession>A0A421B757</accession>
<protein>
    <submittedName>
        <fullName evidence="2">Uncharacterized protein DUF4037</fullName>
    </submittedName>
</protein>
<feature type="domain" description="DUF4037" evidence="1">
    <location>
        <begin position="129"/>
        <end position="227"/>
    </location>
</feature>
<evidence type="ECO:0000313" key="3">
    <source>
        <dbReference type="Proteomes" id="UP000282454"/>
    </source>
</evidence>
<dbReference type="Proteomes" id="UP000282454">
    <property type="component" value="Unassembled WGS sequence"/>
</dbReference>
<dbReference type="InterPro" id="IPR025117">
    <property type="entry name" value="DUF4037"/>
</dbReference>
<gene>
    <name evidence="2" type="ORF">CLV68_0839</name>
</gene>
<dbReference type="Pfam" id="PF13228">
    <property type="entry name" value="DUF4037"/>
    <property type="match status" value="1"/>
</dbReference>